<dbReference type="AlphaFoldDB" id="A0A6S6UGC3"/>
<evidence type="ECO:0008006" key="3">
    <source>
        <dbReference type="Google" id="ProtNLM"/>
    </source>
</evidence>
<keyword evidence="1" id="KW-0732">Signal</keyword>
<accession>A0A6S6UGC3</accession>
<feature type="signal peptide" evidence="1">
    <location>
        <begin position="1"/>
        <end position="19"/>
    </location>
</feature>
<evidence type="ECO:0000256" key="1">
    <source>
        <dbReference type="SAM" id="SignalP"/>
    </source>
</evidence>
<gene>
    <name evidence="2" type="ORF">HELGO_WM25282</name>
</gene>
<sequence>MKLRNVLMVCIFITLGLMACETPKEATIKDVFPKQLDLLQHGIPIKIQAPEDAKVTNRSDNFMQDVLIEGSNYYVRIYSNGATSPQCATIAKEALVEIKKTNPTFKKTILEEDCGFIYEVQIPGDTTTCYNFNYHTVKGNKSYSFSTTTSRRQPFSKQTVEDIYQAVKEQE</sequence>
<evidence type="ECO:0000313" key="2">
    <source>
        <dbReference type="EMBL" id="CAA6829651.1"/>
    </source>
</evidence>
<dbReference type="EMBL" id="CACVAQ010000508">
    <property type="protein sequence ID" value="CAA6829651.1"/>
    <property type="molecule type" value="Genomic_DNA"/>
</dbReference>
<protein>
    <recommendedName>
        <fullName evidence="3">Lipoprotein</fullName>
    </recommendedName>
</protein>
<organism evidence="2">
    <name type="scientific">uncultured Aureispira sp</name>
    <dbReference type="NCBI Taxonomy" id="1331704"/>
    <lineage>
        <taxon>Bacteria</taxon>
        <taxon>Pseudomonadati</taxon>
        <taxon>Bacteroidota</taxon>
        <taxon>Saprospiria</taxon>
        <taxon>Saprospirales</taxon>
        <taxon>Saprospiraceae</taxon>
        <taxon>Aureispira</taxon>
        <taxon>environmental samples</taxon>
    </lineage>
</organism>
<reference evidence="2" key="1">
    <citation type="submission" date="2020-01" db="EMBL/GenBank/DDBJ databases">
        <authorList>
            <person name="Meier V. D."/>
            <person name="Meier V D."/>
        </authorList>
    </citation>
    <scope>NUCLEOTIDE SEQUENCE</scope>
    <source>
        <strain evidence="2">HLG_WM_MAG_10</strain>
    </source>
</reference>
<proteinExistence type="predicted"/>
<dbReference type="PROSITE" id="PS51257">
    <property type="entry name" value="PROKAR_LIPOPROTEIN"/>
    <property type="match status" value="1"/>
</dbReference>
<feature type="chain" id="PRO_5027818632" description="Lipoprotein" evidence="1">
    <location>
        <begin position="20"/>
        <end position="171"/>
    </location>
</feature>
<name>A0A6S6UGC3_9BACT</name>